<gene>
    <name evidence="4" type="ORF">OIU77_026274</name>
</gene>
<evidence type="ECO:0000256" key="2">
    <source>
        <dbReference type="ARBA" id="ARBA00022448"/>
    </source>
</evidence>
<evidence type="ECO:0000313" key="4">
    <source>
        <dbReference type="EMBL" id="KAJ6392480.1"/>
    </source>
</evidence>
<reference evidence="4" key="1">
    <citation type="submission" date="2022-10" db="EMBL/GenBank/DDBJ databases">
        <authorList>
            <person name="Hyden B.L."/>
            <person name="Feng K."/>
            <person name="Yates T."/>
            <person name="Jawdy S."/>
            <person name="Smart L.B."/>
            <person name="Muchero W."/>
        </authorList>
    </citation>
    <scope>NUCLEOTIDE SEQUENCE</scope>
    <source>
        <tissue evidence="4">Shoot tip</tissue>
    </source>
</reference>
<sequence>MGLLDLLIASSIPVLKVLLITAIGSYLALDHVDVSGEDARKHVNNHKEDVVHAIQYSHHICYWFPYLAGLLSNSPDLPSHLHGLIVGCCAAGKRKFHADVSYHDPSNL</sequence>
<dbReference type="PANTHER" id="PTHR31651:SF33">
    <property type="entry name" value="PROTEIN PIN-LIKES 1"/>
    <property type="match status" value="1"/>
</dbReference>
<accession>A0ABQ9C0V5</accession>
<organism evidence="4 5">
    <name type="scientific">Salix suchowensis</name>
    <dbReference type="NCBI Taxonomy" id="1278906"/>
    <lineage>
        <taxon>Eukaryota</taxon>
        <taxon>Viridiplantae</taxon>
        <taxon>Streptophyta</taxon>
        <taxon>Embryophyta</taxon>
        <taxon>Tracheophyta</taxon>
        <taxon>Spermatophyta</taxon>
        <taxon>Magnoliopsida</taxon>
        <taxon>eudicotyledons</taxon>
        <taxon>Gunneridae</taxon>
        <taxon>Pentapetalae</taxon>
        <taxon>rosids</taxon>
        <taxon>fabids</taxon>
        <taxon>Malpighiales</taxon>
        <taxon>Salicaceae</taxon>
        <taxon>Saliceae</taxon>
        <taxon>Salix</taxon>
    </lineage>
</organism>
<feature type="transmembrane region" description="Helical" evidence="3">
    <location>
        <begin position="6"/>
        <end position="29"/>
    </location>
</feature>
<keyword evidence="3" id="KW-0812">Transmembrane</keyword>
<keyword evidence="3" id="KW-0472">Membrane</keyword>
<evidence type="ECO:0000313" key="5">
    <source>
        <dbReference type="Proteomes" id="UP001141253"/>
    </source>
</evidence>
<evidence type="ECO:0000256" key="1">
    <source>
        <dbReference type="ARBA" id="ARBA00004308"/>
    </source>
</evidence>
<comment type="subcellular location">
    <subcellularLocation>
        <location evidence="1">Endomembrane system</location>
    </subcellularLocation>
</comment>
<dbReference type="Proteomes" id="UP001141253">
    <property type="component" value="Chromosome 2"/>
</dbReference>
<name>A0ABQ9C0V5_9ROSI</name>
<keyword evidence="2" id="KW-0813">Transport</keyword>
<dbReference type="EMBL" id="JAPFFI010000006">
    <property type="protein sequence ID" value="KAJ6392480.1"/>
    <property type="molecule type" value="Genomic_DNA"/>
</dbReference>
<protein>
    <submittedName>
        <fullName evidence="4">Uncharacterized protein</fullName>
    </submittedName>
</protein>
<keyword evidence="5" id="KW-1185">Reference proteome</keyword>
<proteinExistence type="predicted"/>
<dbReference type="PANTHER" id="PTHR31651">
    <property type="match status" value="1"/>
</dbReference>
<dbReference type="InterPro" id="IPR045033">
    <property type="entry name" value="PILS1/3/4/5/7"/>
</dbReference>
<reference evidence="4" key="2">
    <citation type="journal article" date="2023" name="Int. J. Mol. Sci.">
        <title>De Novo Assembly and Annotation of 11 Diverse Shrub Willow (Salix) Genomes Reveals Novel Gene Organization in Sex-Linked Regions.</title>
        <authorList>
            <person name="Hyden B."/>
            <person name="Feng K."/>
            <person name="Yates T.B."/>
            <person name="Jawdy S."/>
            <person name="Cereghino C."/>
            <person name="Smart L.B."/>
            <person name="Muchero W."/>
        </authorList>
    </citation>
    <scope>NUCLEOTIDE SEQUENCE</scope>
    <source>
        <tissue evidence="4">Shoot tip</tissue>
    </source>
</reference>
<evidence type="ECO:0000256" key="3">
    <source>
        <dbReference type="SAM" id="Phobius"/>
    </source>
</evidence>
<comment type="caution">
    <text evidence="4">The sequence shown here is derived from an EMBL/GenBank/DDBJ whole genome shotgun (WGS) entry which is preliminary data.</text>
</comment>
<keyword evidence="3" id="KW-1133">Transmembrane helix</keyword>